<comment type="caution">
    <text evidence="1">The sequence shown here is derived from an EMBL/GenBank/DDBJ whole genome shotgun (WGS) entry which is preliminary data.</text>
</comment>
<gene>
    <name evidence="1" type="ORF">AMECASPLE_014904</name>
</gene>
<name>A0ABV0ZCY8_9TELE</name>
<organism evidence="1 2">
    <name type="scientific">Ameca splendens</name>
    <dbReference type="NCBI Taxonomy" id="208324"/>
    <lineage>
        <taxon>Eukaryota</taxon>
        <taxon>Metazoa</taxon>
        <taxon>Chordata</taxon>
        <taxon>Craniata</taxon>
        <taxon>Vertebrata</taxon>
        <taxon>Euteleostomi</taxon>
        <taxon>Actinopterygii</taxon>
        <taxon>Neopterygii</taxon>
        <taxon>Teleostei</taxon>
        <taxon>Neoteleostei</taxon>
        <taxon>Acanthomorphata</taxon>
        <taxon>Ovalentaria</taxon>
        <taxon>Atherinomorphae</taxon>
        <taxon>Cyprinodontiformes</taxon>
        <taxon>Goodeidae</taxon>
        <taxon>Ameca</taxon>
    </lineage>
</organism>
<sequence length="50" mass="5773">ILPILGKLQHHFTVTDEDSSFTQAIKDKIWGDLSKRYQDERISREDAASL</sequence>
<dbReference type="Proteomes" id="UP001469553">
    <property type="component" value="Unassembled WGS sequence"/>
</dbReference>
<accession>A0ABV0ZCY8</accession>
<evidence type="ECO:0000313" key="2">
    <source>
        <dbReference type="Proteomes" id="UP001469553"/>
    </source>
</evidence>
<proteinExistence type="predicted"/>
<feature type="non-terminal residue" evidence="1">
    <location>
        <position position="1"/>
    </location>
</feature>
<evidence type="ECO:0000313" key="1">
    <source>
        <dbReference type="EMBL" id="MEQ2303258.1"/>
    </source>
</evidence>
<dbReference type="EMBL" id="JAHRIP010057457">
    <property type="protein sequence ID" value="MEQ2303258.1"/>
    <property type="molecule type" value="Genomic_DNA"/>
</dbReference>
<keyword evidence="2" id="KW-1185">Reference proteome</keyword>
<protein>
    <submittedName>
        <fullName evidence="1">Uncharacterized protein</fullName>
    </submittedName>
</protein>
<reference evidence="1 2" key="1">
    <citation type="submission" date="2021-06" db="EMBL/GenBank/DDBJ databases">
        <authorList>
            <person name="Palmer J.M."/>
        </authorList>
    </citation>
    <scope>NUCLEOTIDE SEQUENCE [LARGE SCALE GENOMIC DNA]</scope>
    <source>
        <strain evidence="1 2">AS_MEX2019</strain>
        <tissue evidence="1">Muscle</tissue>
    </source>
</reference>